<evidence type="ECO:0000256" key="1">
    <source>
        <dbReference type="SAM" id="MobiDB-lite"/>
    </source>
</evidence>
<sequence>MRPVRVQLAHIGPGPLKRHRSHADGIGMTEASAIPAAGAAALAAAGMRELTADERGHLDRLRGHLAASGAPVATVAGLGDLLQAAHAAWVTTPAGQRPDPSPMITSIAVGVGDLIRASAPAARWVLHVDGPSASPALLSTDGSAAVVPFADVRRRWADGAARADERAAGGHGPTDQAQPDPTEVEGDAAWLERYVSAAASHLAAAEAAPAAPEPHEPAVDVQDHVRDHVPAPRPPVPDEHAWEPEHAYAAPDHPVEPAPDTAPRGRRATHARGAAELPDEPVVRYRTPGELPYVPSVDAQNLALRALDRGLTHAISDGPAPFALRDDGTNVHVKWFHADNDEALGLAERWVADGIGLRAAIGWVVPLDDDAAAHLPGLGAVPPDDTAASLGADHAVVVLASDSRMPGMVVAHRFSSGARTGAAGCPIGEPVVVGPCPTVL</sequence>
<organism evidence="2 3">
    <name type="scientific">Cellulomonas uda</name>
    <dbReference type="NCBI Taxonomy" id="1714"/>
    <lineage>
        <taxon>Bacteria</taxon>
        <taxon>Bacillati</taxon>
        <taxon>Actinomycetota</taxon>
        <taxon>Actinomycetes</taxon>
        <taxon>Micrococcales</taxon>
        <taxon>Cellulomonadaceae</taxon>
        <taxon>Cellulomonas</taxon>
    </lineage>
</organism>
<gene>
    <name evidence="2" type="ORF">CUD01_16430</name>
</gene>
<dbReference type="Proteomes" id="UP000315842">
    <property type="component" value="Unassembled WGS sequence"/>
</dbReference>
<feature type="region of interest" description="Disordered" evidence="1">
    <location>
        <begin position="249"/>
        <end position="283"/>
    </location>
</feature>
<evidence type="ECO:0000313" key="2">
    <source>
        <dbReference type="EMBL" id="GEA81199.1"/>
    </source>
</evidence>
<reference evidence="2 3" key="1">
    <citation type="submission" date="2019-06" db="EMBL/GenBank/DDBJ databases">
        <title>Whole genome shotgun sequence of Cellulomonas uda NBRC 3747.</title>
        <authorList>
            <person name="Hosoyama A."/>
            <person name="Uohara A."/>
            <person name="Ohji S."/>
            <person name="Ichikawa N."/>
        </authorList>
    </citation>
    <scope>NUCLEOTIDE SEQUENCE [LARGE SCALE GENOMIC DNA]</scope>
    <source>
        <strain evidence="2 3">NBRC 3747</strain>
    </source>
</reference>
<proteinExistence type="predicted"/>
<comment type="caution">
    <text evidence="2">The sequence shown here is derived from an EMBL/GenBank/DDBJ whole genome shotgun (WGS) entry which is preliminary data.</text>
</comment>
<protein>
    <recommendedName>
        <fullName evidence="4">DUF3806 domain-containing protein</fullName>
    </recommendedName>
</protein>
<evidence type="ECO:0000313" key="3">
    <source>
        <dbReference type="Proteomes" id="UP000315842"/>
    </source>
</evidence>
<dbReference type="AlphaFoldDB" id="A0A4Y3K9P5"/>
<accession>A0A4Y3K9P5</accession>
<keyword evidence="3" id="KW-1185">Reference proteome</keyword>
<name>A0A4Y3K9P5_CELUD</name>
<feature type="region of interest" description="Disordered" evidence="1">
    <location>
        <begin position="160"/>
        <end position="183"/>
    </location>
</feature>
<dbReference type="EMBL" id="BJLP01000024">
    <property type="protein sequence ID" value="GEA81199.1"/>
    <property type="molecule type" value="Genomic_DNA"/>
</dbReference>
<evidence type="ECO:0008006" key="4">
    <source>
        <dbReference type="Google" id="ProtNLM"/>
    </source>
</evidence>